<dbReference type="InterPro" id="IPR026960">
    <property type="entry name" value="RVT-Znf"/>
</dbReference>
<dbReference type="PANTHER" id="PTHR19446">
    <property type="entry name" value="REVERSE TRANSCRIPTASES"/>
    <property type="match status" value="1"/>
</dbReference>
<gene>
    <name evidence="3" type="ORF">DH2020_020224</name>
</gene>
<protein>
    <recommendedName>
        <fullName evidence="5">Reverse transcriptase domain-containing protein</fullName>
    </recommendedName>
</protein>
<reference evidence="3 4" key="1">
    <citation type="journal article" date="2021" name="Comput. Struct. Biotechnol. J.">
        <title>De novo genome assembly of the potent medicinal plant Rehmannia glutinosa using nanopore technology.</title>
        <authorList>
            <person name="Ma L."/>
            <person name="Dong C."/>
            <person name="Song C."/>
            <person name="Wang X."/>
            <person name="Zheng X."/>
            <person name="Niu Y."/>
            <person name="Chen S."/>
            <person name="Feng W."/>
        </authorList>
    </citation>
    <scope>NUCLEOTIDE SEQUENCE [LARGE SCALE GENOMIC DNA]</scope>
    <source>
        <strain evidence="3">DH-2019</strain>
    </source>
</reference>
<evidence type="ECO:0008006" key="5">
    <source>
        <dbReference type="Google" id="ProtNLM"/>
    </source>
</evidence>
<feature type="domain" description="Reverse transcriptase" evidence="1">
    <location>
        <begin position="303"/>
        <end position="495"/>
    </location>
</feature>
<dbReference type="SUPFAM" id="SSF56219">
    <property type="entry name" value="DNase I-like"/>
    <property type="match status" value="1"/>
</dbReference>
<dbReference type="Pfam" id="PF13966">
    <property type="entry name" value="zf-RVT"/>
    <property type="match status" value="1"/>
</dbReference>
<dbReference type="Gene3D" id="3.60.10.10">
    <property type="entry name" value="Endonuclease/exonuclease/phosphatase"/>
    <property type="match status" value="1"/>
</dbReference>
<evidence type="ECO:0000259" key="1">
    <source>
        <dbReference type="Pfam" id="PF00078"/>
    </source>
</evidence>
<dbReference type="SUPFAM" id="SSF56672">
    <property type="entry name" value="DNA/RNA polymerases"/>
    <property type="match status" value="1"/>
</dbReference>
<feature type="domain" description="Reverse transcriptase zinc-binding" evidence="2">
    <location>
        <begin position="656"/>
        <end position="754"/>
    </location>
</feature>
<accession>A0ABR0WKA8</accession>
<sequence length="854" mass="97074">MESSSHWVRLPAMSSTLHLLVRRSLAMTNSAMSNEYPKLELSRAWESSLTVPSIGRFGGLALLWKNLFKFHFAPSVTASSTWIWFSEIIPSELRVSMDNLMSLYAVNFGIFSNHSILSRLPRAWICFGDFNEVLTQAEFEGSGPRATWQIEAFRSALDFCDLQDMGFKGNVFTWSRLSTFPHTQRARLDRSVRNESFRTIFPHSKVTHHESFTSDHKIHLITSSTSPSNLFCPSKPKIKPFRFEAMWIRSSKCEKIINDSCVSNTDNIEQNIENCKLCRLLVSTVMDESLVQPFTGDEVKDPDSITQFRPISLCNVTYKIAPKGLALRLRSILLSIISESQSAFVPGRLITDNILVAYEMHHSMKLRKSDKLGHMSINLDMSKAFGRIKWCFILRVLEALGFSEHFVSLIRTCITTPSFSFLLNGSQVGSLKPNRGIRQGDPLSPYLSIICYEVFSLILQDLQAVGKIHGIAINRFAPIISHLFFADDTLLFGHATVEEASNLRFAIKLYEEVWCMVSCPSSLLARMFKAKYFPASNVFLASLGTCPSWSWRSIFESIQFIKLGCRKLIKFGSSTHTWRDPWLPIHSDFCIHSLPPASPNVSMVVDLIDHDNGTWESDMVHGLFAEEESRAILSIPLSSCRPNDTWGWHFTKSGKFTVRSAYHMILKSNLFANHHHALASSSSDYNSIWRKIWKLRIPPRTQLFIWRCLTGSIATSENLQHHHLPSPSPCLLCGIPSATASHVFVLCPFAELVWKLVGLWETIIRFEQPSFQFWIADIIHELDKDACQIIVTVLTRPVNEIPQILEAQVAEAIALREAIRLGRHLNLRNIRGRCCHHSCGKWRSLISILLSRYC</sequence>
<comment type="caution">
    <text evidence="3">The sequence shown here is derived from an EMBL/GenBank/DDBJ whole genome shotgun (WGS) entry which is preliminary data.</text>
</comment>
<dbReference type="Proteomes" id="UP001318860">
    <property type="component" value="Unassembled WGS sequence"/>
</dbReference>
<dbReference type="InterPro" id="IPR036691">
    <property type="entry name" value="Endo/exonu/phosph_ase_sf"/>
</dbReference>
<proteinExistence type="predicted"/>
<dbReference type="Pfam" id="PF00078">
    <property type="entry name" value="RVT_1"/>
    <property type="match status" value="1"/>
</dbReference>
<evidence type="ECO:0000313" key="4">
    <source>
        <dbReference type="Proteomes" id="UP001318860"/>
    </source>
</evidence>
<evidence type="ECO:0000259" key="2">
    <source>
        <dbReference type="Pfam" id="PF13966"/>
    </source>
</evidence>
<dbReference type="InterPro" id="IPR043502">
    <property type="entry name" value="DNA/RNA_pol_sf"/>
</dbReference>
<organism evidence="3 4">
    <name type="scientific">Rehmannia glutinosa</name>
    <name type="common">Chinese foxglove</name>
    <dbReference type="NCBI Taxonomy" id="99300"/>
    <lineage>
        <taxon>Eukaryota</taxon>
        <taxon>Viridiplantae</taxon>
        <taxon>Streptophyta</taxon>
        <taxon>Embryophyta</taxon>
        <taxon>Tracheophyta</taxon>
        <taxon>Spermatophyta</taxon>
        <taxon>Magnoliopsida</taxon>
        <taxon>eudicotyledons</taxon>
        <taxon>Gunneridae</taxon>
        <taxon>Pentapetalae</taxon>
        <taxon>asterids</taxon>
        <taxon>lamiids</taxon>
        <taxon>Lamiales</taxon>
        <taxon>Orobanchaceae</taxon>
        <taxon>Rehmannieae</taxon>
        <taxon>Rehmannia</taxon>
    </lineage>
</organism>
<dbReference type="EMBL" id="JABTTQ020000011">
    <property type="protein sequence ID" value="KAK6146355.1"/>
    <property type="molecule type" value="Genomic_DNA"/>
</dbReference>
<dbReference type="InterPro" id="IPR000477">
    <property type="entry name" value="RT_dom"/>
</dbReference>
<keyword evidence="4" id="KW-1185">Reference proteome</keyword>
<name>A0ABR0WKA8_REHGL</name>
<dbReference type="CDD" id="cd01650">
    <property type="entry name" value="RT_nLTR_like"/>
    <property type="match status" value="1"/>
</dbReference>
<evidence type="ECO:0000313" key="3">
    <source>
        <dbReference type="EMBL" id="KAK6146355.1"/>
    </source>
</evidence>